<gene>
    <name evidence="3" type="ORF">XF10B_66890</name>
</gene>
<sequence length="152" mass="16857">MFSEARNPPGAAKLSQKPTCEGDEAMARATAHPDHQCISSEDIQGTEVYGADGKNIGEIDHLIIDKVSGRVAYAVMSFGGFVGLGHSHYPIPWGALTYDTSLSGFRTNITEQQLKDAPEFSDDSWQDRDWETRTHQYYGTPSYWESRGGLIR</sequence>
<feature type="region of interest" description="Disordered" evidence="1">
    <location>
        <begin position="1"/>
        <end position="28"/>
    </location>
</feature>
<protein>
    <submittedName>
        <fullName evidence="3">Photosystem reaction center subunit H</fullName>
    </submittedName>
</protein>
<proteinExistence type="predicted"/>
<evidence type="ECO:0000256" key="1">
    <source>
        <dbReference type="SAM" id="MobiDB-lite"/>
    </source>
</evidence>
<dbReference type="Gene3D" id="2.30.30.240">
    <property type="entry name" value="PRC-barrel domain"/>
    <property type="match status" value="1"/>
</dbReference>
<dbReference type="Pfam" id="PF05239">
    <property type="entry name" value="PRC"/>
    <property type="match status" value="1"/>
</dbReference>
<dbReference type="InterPro" id="IPR011033">
    <property type="entry name" value="PRC_barrel-like_sf"/>
</dbReference>
<accession>A0A810D3B9</accession>
<evidence type="ECO:0000259" key="2">
    <source>
        <dbReference type="Pfam" id="PF05239"/>
    </source>
</evidence>
<dbReference type="SUPFAM" id="SSF50346">
    <property type="entry name" value="PRC-barrel domain"/>
    <property type="match status" value="1"/>
</dbReference>
<dbReference type="PANTHER" id="PTHR36505">
    <property type="entry name" value="BLR1072 PROTEIN"/>
    <property type="match status" value="1"/>
</dbReference>
<evidence type="ECO:0000313" key="3">
    <source>
        <dbReference type="EMBL" id="BCE93891.1"/>
    </source>
</evidence>
<organism evidence="3">
    <name type="scientific">Bradyrhizobium diazoefficiens</name>
    <dbReference type="NCBI Taxonomy" id="1355477"/>
    <lineage>
        <taxon>Bacteria</taxon>
        <taxon>Pseudomonadati</taxon>
        <taxon>Pseudomonadota</taxon>
        <taxon>Alphaproteobacteria</taxon>
        <taxon>Hyphomicrobiales</taxon>
        <taxon>Nitrobacteraceae</taxon>
        <taxon>Bradyrhizobium</taxon>
    </lineage>
</organism>
<dbReference type="PANTHER" id="PTHR36505:SF1">
    <property type="entry name" value="BLR1072 PROTEIN"/>
    <property type="match status" value="1"/>
</dbReference>
<dbReference type="AlphaFoldDB" id="A0A810D3B9"/>
<feature type="domain" description="PRC-barrel" evidence="2">
    <location>
        <begin position="40"/>
        <end position="110"/>
    </location>
</feature>
<reference evidence="3" key="1">
    <citation type="submission" date="2020-05" db="EMBL/GenBank/DDBJ databases">
        <title>Complete genome sequence of Bradyrhizobium diazoefficiens XF10 isolated from soybean nodule.</title>
        <authorList>
            <person name="Noda R."/>
            <person name="Kakizaki K."/>
            <person name="Minamisawa K."/>
        </authorList>
    </citation>
    <scope>NUCLEOTIDE SEQUENCE</scope>
    <source>
        <strain evidence="3">XF10</strain>
    </source>
</reference>
<dbReference type="InterPro" id="IPR027275">
    <property type="entry name" value="PRC-brl_dom"/>
</dbReference>
<name>A0A810D3B9_9BRAD</name>
<dbReference type="EMBL" id="AP023099">
    <property type="protein sequence ID" value="BCE93891.1"/>
    <property type="molecule type" value="Genomic_DNA"/>
</dbReference>